<keyword evidence="8 10" id="KW-0333">Golgi apparatus</keyword>
<dbReference type="GO" id="GO:0006891">
    <property type="term" value="P:intra-Golgi vesicle-mediated transport"/>
    <property type="evidence" value="ECO:0007669"/>
    <property type="project" value="TreeGrafter"/>
</dbReference>
<comment type="function">
    <text evidence="10">The coatomer is a cytosolic protein complex that binds to dilysine motifs and reversibly associates with Golgi non-clathrin-coated vesicles, which further mediate biosynthetic protein transport from the ER, via the Golgi up to the trans Golgi network.</text>
</comment>
<feature type="repeat" description="WD" evidence="11">
    <location>
        <begin position="205"/>
        <end position="246"/>
    </location>
</feature>
<organism evidence="15 16">
    <name type="scientific">Lachancea fermentati</name>
    <name type="common">Zygosaccharomyces fermentati</name>
    <dbReference type="NCBI Taxonomy" id="4955"/>
    <lineage>
        <taxon>Eukaryota</taxon>
        <taxon>Fungi</taxon>
        <taxon>Dikarya</taxon>
        <taxon>Ascomycota</taxon>
        <taxon>Saccharomycotina</taxon>
        <taxon>Saccharomycetes</taxon>
        <taxon>Saccharomycetales</taxon>
        <taxon>Saccharomycetaceae</taxon>
        <taxon>Lachancea</taxon>
    </lineage>
</organism>
<keyword evidence="5" id="KW-0677">Repeat</keyword>
<dbReference type="InterPro" id="IPR016391">
    <property type="entry name" value="Coatomer_asu"/>
</dbReference>
<feature type="domain" description="COPA/B second beta-propeller" evidence="12">
    <location>
        <begin position="343"/>
        <end position="591"/>
    </location>
</feature>
<keyword evidence="4 11" id="KW-0853">WD repeat</keyword>
<dbReference type="OrthoDB" id="10261470at2759"/>
<evidence type="ECO:0000256" key="3">
    <source>
        <dbReference type="ARBA" id="ARBA00022490"/>
    </source>
</evidence>
<comment type="subunit">
    <text evidence="10">Oligomeric complex that consists of at least the alpha, beta, beta', gamma, delta, epsilon and zeta subunits.</text>
</comment>
<keyword evidence="16" id="KW-1185">Reference proteome</keyword>
<dbReference type="Pfam" id="PF06957">
    <property type="entry name" value="COPI_C"/>
    <property type="match status" value="1"/>
</dbReference>
<dbReference type="SUPFAM" id="SSF50978">
    <property type="entry name" value="WD40 repeat-like"/>
    <property type="match status" value="2"/>
</dbReference>
<dbReference type="Pfam" id="PF04053">
    <property type="entry name" value="B-prop_COPA_B_2nd"/>
    <property type="match status" value="1"/>
</dbReference>
<feature type="repeat" description="WD" evidence="11">
    <location>
        <begin position="249"/>
        <end position="290"/>
    </location>
</feature>
<evidence type="ECO:0000256" key="9">
    <source>
        <dbReference type="ARBA" id="ARBA00023136"/>
    </source>
</evidence>
<evidence type="ECO:0000256" key="4">
    <source>
        <dbReference type="ARBA" id="ARBA00022574"/>
    </source>
</evidence>
<evidence type="ECO:0000256" key="8">
    <source>
        <dbReference type="ARBA" id="ARBA00023034"/>
    </source>
</evidence>
<dbReference type="Proteomes" id="UP000190831">
    <property type="component" value="Chromosome B"/>
</dbReference>
<dbReference type="GO" id="GO:0005198">
    <property type="term" value="F:structural molecule activity"/>
    <property type="evidence" value="ECO:0007669"/>
    <property type="project" value="InterPro"/>
</dbReference>
<dbReference type="CDD" id="cd00200">
    <property type="entry name" value="WD40"/>
    <property type="match status" value="1"/>
</dbReference>
<feature type="domain" description="Coatomer alpha subunit C-terminal" evidence="13">
    <location>
        <begin position="834"/>
        <end position="1206"/>
    </location>
</feature>
<dbReference type="GO" id="GO:0006890">
    <property type="term" value="P:retrograde vesicle-mediated transport, Golgi to endoplasmic reticulum"/>
    <property type="evidence" value="ECO:0007669"/>
    <property type="project" value="TreeGrafter"/>
</dbReference>
<dbReference type="PANTHER" id="PTHR19876">
    <property type="entry name" value="COATOMER"/>
    <property type="match status" value="1"/>
</dbReference>
<dbReference type="SMART" id="SM00320">
    <property type="entry name" value="WD40"/>
    <property type="match status" value="7"/>
</dbReference>
<keyword evidence="7 10" id="KW-0653">Protein transport</keyword>
<dbReference type="PIRSF" id="PIRSF003354">
    <property type="entry name" value="Coatomer_alpha_subunit"/>
    <property type="match status" value="1"/>
</dbReference>
<dbReference type="InterPro" id="IPR015943">
    <property type="entry name" value="WD40/YVTN_repeat-like_dom_sf"/>
</dbReference>
<dbReference type="InterPro" id="IPR050844">
    <property type="entry name" value="Coatomer_complex_subunit"/>
</dbReference>
<dbReference type="InterPro" id="IPR019775">
    <property type="entry name" value="WD40_repeat_CS"/>
</dbReference>
<dbReference type="InterPro" id="IPR006692">
    <property type="entry name" value="Beta-prop_COPA/B_2nd"/>
</dbReference>
<evidence type="ECO:0000256" key="6">
    <source>
        <dbReference type="ARBA" id="ARBA00022892"/>
    </source>
</evidence>
<dbReference type="STRING" id="4955.A0A1G4M7J9"/>
<dbReference type="InterPro" id="IPR020472">
    <property type="entry name" value="WD40_PAC1"/>
</dbReference>
<dbReference type="Gene3D" id="1.25.40.470">
    <property type="match status" value="1"/>
</dbReference>
<dbReference type="FunFam" id="1.25.40.470:FF:000002">
    <property type="entry name" value="Coatomer subunit alpha"/>
    <property type="match status" value="1"/>
</dbReference>
<dbReference type="GO" id="GO:0030126">
    <property type="term" value="C:COPI vesicle coat"/>
    <property type="evidence" value="ECO:0007669"/>
    <property type="project" value="UniProtKB-UniRule"/>
</dbReference>
<evidence type="ECO:0000256" key="10">
    <source>
        <dbReference type="PIRNR" id="PIRNR003354"/>
    </source>
</evidence>
<dbReference type="EMBL" id="LT598489">
    <property type="protein sequence ID" value="SCV99816.1"/>
    <property type="molecule type" value="Genomic_DNA"/>
</dbReference>
<dbReference type="InterPro" id="IPR010714">
    <property type="entry name" value="Coatomer_asu_C"/>
</dbReference>
<feature type="repeat" description="WD" evidence="11">
    <location>
        <begin position="49"/>
        <end position="90"/>
    </location>
</feature>
<evidence type="ECO:0000256" key="7">
    <source>
        <dbReference type="ARBA" id="ARBA00022927"/>
    </source>
</evidence>
<evidence type="ECO:0000259" key="14">
    <source>
        <dbReference type="Pfam" id="PF23953"/>
    </source>
</evidence>
<dbReference type="InterPro" id="IPR056176">
    <property type="entry name" value="TPR_COPA_B"/>
</dbReference>
<dbReference type="PANTHER" id="PTHR19876:SF1">
    <property type="entry name" value="COATOMER SUBUNIT ALPHA"/>
    <property type="match status" value="1"/>
</dbReference>
<dbReference type="GO" id="GO:0006886">
    <property type="term" value="P:intracellular protein transport"/>
    <property type="evidence" value="ECO:0007669"/>
    <property type="project" value="UniProtKB-UniRule"/>
</dbReference>
<dbReference type="Pfam" id="PF00400">
    <property type="entry name" value="WD40"/>
    <property type="match status" value="5"/>
</dbReference>
<dbReference type="CDD" id="cd22948">
    <property type="entry name" value="Coatomer_WDAD_alpha"/>
    <property type="match status" value="1"/>
</dbReference>
<accession>A0A1G4M7J9</accession>
<dbReference type="PRINTS" id="PR00320">
    <property type="entry name" value="GPROTEINBRPT"/>
</dbReference>
<evidence type="ECO:0000313" key="15">
    <source>
        <dbReference type="EMBL" id="SCV99816.1"/>
    </source>
</evidence>
<keyword evidence="2 10" id="KW-0813">Transport</keyword>
<dbReference type="GO" id="GO:0006888">
    <property type="term" value="P:endoplasmic reticulum to Golgi vesicle-mediated transport"/>
    <property type="evidence" value="ECO:0007669"/>
    <property type="project" value="InterPro"/>
</dbReference>
<dbReference type="PROSITE" id="PS00678">
    <property type="entry name" value="WD_REPEATS_1"/>
    <property type="match status" value="2"/>
</dbReference>
<dbReference type="AlphaFoldDB" id="A0A1G4M7J9"/>
<dbReference type="Pfam" id="PF23953">
    <property type="entry name" value="TPR_COPA_B"/>
    <property type="match status" value="1"/>
</dbReference>
<sequence length="1208" mass="135450">MKMLTKFESKSTRAKGLAFHPSRPWVLVALFSSTIQLWDYRMGTLLHKFEDHEGPVRGIDFHPTQPLFVSAGDDYTIKVWSLETKKCLFTLNGHLDYVRTVFFHRELPWIISASDDQTIRIWNWQNRKEIACLTGHNHFVMCADFHPSEDLVVSASLDETVRVWDISGLRKKHSAPGSFNLEDQFSAQQNLLDGGFGDCVVKFILEGHTRGVNWASFHPTLPLIVSGGDDRQVKLWRMSSTKAWEVDTCRGHTNNVDSVIFHPYQNLIISVGEDKTIRVWDLDKRTPVKQFKRENDRFWLVRAHPHINLFGAAHDSGIMVFKLDRERPCSAISQNQLIFVNKEKQVQTFDYNKKVATLPYVSLKKIGHQWNAFRSISYNPSQHSVLVNSVDSQGDRFALCTLPKQPTGAIEPTGILEDSGSFATFVARNRFVVYNVSSSSLEVRSLDNKITKSIKVDGDSAVRDIVYGGPGCVLILQTRSVVLFDVQQGKKLAEIALKNVKYVSWSADGQFLALMSKHTITIVTKQLEVVTSMHETIRIKSAAWDETGVLIYSTLNHIKYTLLNGDNGIIKTLENTLYITKVHGKFVYALNREGDVEIVTIDPTEYRFKKALVNKNFPEVLRIIKNSNLVGQNIISYLQKSGFPDIALQFVQEPQTRFDLAIEHGDLSIAFEEAQKLDNAAAWERLGKEALAQGNTKIVELVYQTQKQFDKLSFLYLITGDSSKLAKMESIAERRGDISGLILNTIYSNRMEKRTDVFAKAGSLPLAYAIAKANGQSNAAASLLEEAGIDEQDVVLPDTLSASTFLKAPVISQPLDSWPLKKAELSFFEKALLGQVEDLKIDENVNESEQSKAQIGDFEDEDTILGNDESLEDDGGWDLGDEDLEIEEELNESGAVEEDSATIEDSQLALWVRNSKLPYVLVATGAFEAAAQALNKQAGVVNFEPLRSRFTDIYEGCRIYMSATPNELSAVSGLVNKNADEENASKILPYISGIDLVTKKMNEGFKLFKANKLELAIECFRDVIYMIVLLAVDNDEDEEIARSALVKAREYILGLSMELKRRALSADDVKRNLELASYFTRTKLLPQHRSTALQVAMSQSFKHKNFVQASYFAAEFLKIVTTGPRAEQAQKIKDRADSLAHDAIEVDFDPYADFNICASSYTPIYKDSPEVSDPLTGAKYHASEKGKIDSISLISKIGVPSSGLRIRL</sequence>
<evidence type="ECO:0000259" key="13">
    <source>
        <dbReference type="Pfam" id="PF06957"/>
    </source>
</evidence>
<evidence type="ECO:0000259" key="12">
    <source>
        <dbReference type="Pfam" id="PF04053"/>
    </source>
</evidence>
<evidence type="ECO:0000313" key="16">
    <source>
        <dbReference type="Proteomes" id="UP000190831"/>
    </source>
</evidence>
<dbReference type="OMA" id="EMTYQKQ"/>
<keyword evidence="3 10" id="KW-0963">Cytoplasm</keyword>
<dbReference type="PROSITE" id="PS50082">
    <property type="entry name" value="WD_REPEATS_2"/>
    <property type="match status" value="5"/>
</dbReference>
<dbReference type="InterPro" id="IPR001680">
    <property type="entry name" value="WD40_rpt"/>
</dbReference>
<dbReference type="GO" id="GO:0000139">
    <property type="term" value="C:Golgi membrane"/>
    <property type="evidence" value="ECO:0007669"/>
    <property type="project" value="UniProtKB-SubCell"/>
</dbReference>
<comment type="subcellular location">
    <subcellularLocation>
        <location evidence="10">Cytoplasm</location>
    </subcellularLocation>
    <subcellularLocation>
        <location evidence="1 10">Golgi apparatus membrane</location>
        <topology evidence="1 10">Peripheral membrane protein</topology>
        <orientation evidence="1">Cytoplasmic side</orientation>
    </subcellularLocation>
</comment>
<dbReference type="InterPro" id="IPR036322">
    <property type="entry name" value="WD40_repeat_dom_sf"/>
</dbReference>
<dbReference type="PROSITE" id="PS50294">
    <property type="entry name" value="WD_REPEATS_REGION"/>
    <property type="match status" value="5"/>
</dbReference>
<proteinExistence type="predicted"/>
<keyword evidence="9 10" id="KW-0472">Membrane</keyword>
<feature type="repeat" description="WD" evidence="11">
    <location>
        <begin position="91"/>
        <end position="132"/>
    </location>
</feature>
<feature type="domain" description="COPA/B TPR" evidence="14">
    <location>
        <begin position="632"/>
        <end position="777"/>
    </location>
</feature>
<evidence type="ECO:0000256" key="11">
    <source>
        <dbReference type="PROSITE-ProRule" id="PRU00221"/>
    </source>
</evidence>
<protein>
    <recommendedName>
        <fullName evidence="10">Coatomer subunit alpha</fullName>
    </recommendedName>
</protein>
<dbReference type="Gene3D" id="2.130.10.10">
    <property type="entry name" value="YVTN repeat-like/Quinoprotein amine dehydrogenase"/>
    <property type="match status" value="1"/>
</dbReference>
<name>A0A1G4M7J9_LACFM</name>
<evidence type="ECO:0000256" key="1">
    <source>
        <dbReference type="ARBA" id="ARBA00004255"/>
    </source>
</evidence>
<dbReference type="InterPro" id="IPR047312">
    <property type="entry name" value="Coatomer_alpha_WD-assoc_reg"/>
</dbReference>
<gene>
    <name evidence="15" type="ORF">LAFE_0B03136G</name>
</gene>
<evidence type="ECO:0000256" key="2">
    <source>
        <dbReference type="ARBA" id="ARBA00022448"/>
    </source>
</evidence>
<keyword evidence="6 10" id="KW-0931">ER-Golgi transport</keyword>
<evidence type="ECO:0000256" key="5">
    <source>
        <dbReference type="ARBA" id="ARBA00022737"/>
    </source>
</evidence>
<feature type="repeat" description="WD" evidence="11">
    <location>
        <begin position="133"/>
        <end position="174"/>
    </location>
</feature>
<reference evidence="16" key="1">
    <citation type="submission" date="2016-03" db="EMBL/GenBank/DDBJ databases">
        <authorList>
            <person name="Devillers H."/>
        </authorList>
    </citation>
    <scope>NUCLEOTIDE SEQUENCE [LARGE SCALE GENOMIC DNA]</scope>
</reference>
<dbReference type="FunFam" id="2.130.10.10:FF:000022">
    <property type="entry name" value="Coatomer subunit alpha"/>
    <property type="match status" value="1"/>
</dbReference>